<dbReference type="AlphaFoldDB" id="A0A0F9T5D0"/>
<dbReference type="EMBL" id="LAZR01000296">
    <property type="protein sequence ID" value="KKN76415.1"/>
    <property type="molecule type" value="Genomic_DNA"/>
</dbReference>
<gene>
    <name evidence="1" type="ORF">LCGC14_0371010</name>
</gene>
<accession>A0A0F9T5D0</accession>
<sequence length="52" mass="6141">MKDLIKKIQADLDKHGSVSLHLGVVTERNLKKLRLKFNVERKYFGYYSFANK</sequence>
<proteinExistence type="predicted"/>
<organism evidence="1">
    <name type="scientific">marine sediment metagenome</name>
    <dbReference type="NCBI Taxonomy" id="412755"/>
    <lineage>
        <taxon>unclassified sequences</taxon>
        <taxon>metagenomes</taxon>
        <taxon>ecological metagenomes</taxon>
    </lineage>
</organism>
<comment type="caution">
    <text evidence="1">The sequence shown here is derived from an EMBL/GenBank/DDBJ whole genome shotgun (WGS) entry which is preliminary data.</text>
</comment>
<name>A0A0F9T5D0_9ZZZZ</name>
<evidence type="ECO:0000313" key="1">
    <source>
        <dbReference type="EMBL" id="KKN76415.1"/>
    </source>
</evidence>
<protein>
    <submittedName>
        <fullName evidence="1">Uncharacterized protein</fullName>
    </submittedName>
</protein>
<reference evidence="1" key="1">
    <citation type="journal article" date="2015" name="Nature">
        <title>Complex archaea that bridge the gap between prokaryotes and eukaryotes.</title>
        <authorList>
            <person name="Spang A."/>
            <person name="Saw J.H."/>
            <person name="Jorgensen S.L."/>
            <person name="Zaremba-Niedzwiedzka K."/>
            <person name="Martijn J."/>
            <person name="Lind A.E."/>
            <person name="van Eijk R."/>
            <person name="Schleper C."/>
            <person name="Guy L."/>
            <person name="Ettema T.J."/>
        </authorList>
    </citation>
    <scope>NUCLEOTIDE SEQUENCE</scope>
</reference>